<dbReference type="Proteomes" id="UP000190285">
    <property type="component" value="Unassembled WGS sequence"/>
</dbReference>
<evidence type="ECO:0000256" key="2">
    <source>
        <dbReference type="ARBA" id="ARBA00022741"/>
    </source>
</evidence>
<dbReference type="PROSITE" id="PS50893">
    <property type="entry name" value="ABC_TRANSPORTER_2"/>
    <property type="match status" value="2"/>
</dbReference>
<evidence type="ECO:0000256" key="3">
    <source>
        <dbReference type="ARBA" id="ARBA00022840"/>
    </source>
</evidence>
<feature type="domain" description="ABC transporter" evidence="5">
    <location>
        <begin position="312"/>
        <end position="523"/>
    </location>
</feature>
<evidence type="ECO:0000256" key="1">
    <source>
        <dbReference type="ARBA" id="ARBA00022737"/>
    </source>
</evidence>
<sequence>MNFYFENLYKSYDGKKIFENINGRIDSEDRIGLIGTNGIGKTTLAKIISGRETSEKGKVEISSSLKILYIDQEPKFDANISAYDELFKFSLSNDSNTRKPEFIIQKALNTIGLAKELWYQKAKYLSGGEKTKLMLCKIMISNFDLLILDEPTNHLDLVSCQWLEEYLIQLNKTILVISHDRFFLDKVTNKIWELTSESLKVYKGNYSEYKIQKENEIKSIMKEYEKQQSKIQSLEKVISERKNWFTSAHSSAGQNDFYRAKSKKHASVIKAKERELEKLETNKIDKPKKIVSPAFEVINKNILEAKLPPILVRVENLYKKYGKRTIFEKISFNVMREDKIALIGDNGVGKTTLLKIIKDLDGEYEGKVVINPSVRIGYFSQELGNLNSKNNIIDEILLIGSRPDEARMLLAVLFFKEDDIQKTINDLSMGEKCRVAFAKLILSGANLLILDEPTNYMDIISKEKIEEALEDFQGSIIFVSHDRYFIKKIANRIIEIENKKIKFYDGDYCYYLSKKQEEFVQDKIGRDYNQISNNIRRLECELSFISGKLAEPLEEEKKEQLNEKFMKIAKELNANKAIIEKVK</sequence>
<dbReference type="SMART" id="SM00382">
    <property type="entry name" value="AAA"/>
    <property type="match status" value="2"/>
</dbReference>
<name>A0A1T5LNG9_9FIRM</name>
<dbReference type="FunFam" id="3.40.50.300:FF:000011">
    <property type="entry name" value="Putative ABC transporter ATP-binding component"/>
    <property type="match status" value="1"/>
</dbReference>
<keyword evidence="7" id="KW-1185">Reference proteome</keyword>
<dbReference type="OrthoDB" id="9801441at2"/>
<dbReference type="RefSeq" id="WP_079492841.1">
    <property type="nucleotide sequence ID" value="NZ_FUZT01000007.1"/>
</dbReference>
<proteinExistence type="predicted"/>
<dbReference type="PANTHER" id="PTHR19211">
    <property type="entry name" value="ATP-BINDING TRANSPORT PROTEIN-RELATED"/>
    <property type="match status" value="1"/>
</dbReference>
<dbReference type="InterPro" id="IPR050611">
    <property type="entry name" value="ABCF"/>
</dbReference>
<dbReference type="InterPro" id="IPR003439">
    <property type="entry name" value="ABC_transporter-like_ATP-bd"/>
</dbReference>
<evidence type="ECO:0000259" key="5">
    <source>
        <dbReference type="PROSITE" id="PS50893"/>
    </source>
</evidence>
<evidence type="ECO:0000313" key="7">
    <source>
        <dbReference type="Proteomes" id="UP000190285"/>
    </source>
</evidence>
<dbReference type="Pfam" id="PF00005">
    <property type="entry name" value="ABC_tran"/>
    <property type="match status" value="2"/>
</dbReference>
<dbReference type="InterPro" id="IPR017871">
    <property type="entry name" value="ABC_transporter-like_CS"/>
</dbReference>
<evidence type="ECO:0000313" key="6">
    <source>
        <dbReference type="EMBL" id="SKC77464.1"/>
    </source>
</evidence>
<dbReference type="NCBIfam" id="NF000355">
    <property type="entry name" value="ribo_prot_ABC_F"/>
    <property type="match status" value="1"/>
</dbReference>
<dbReference type="InterPro" id="IPR003593">
    <property type="entry name" value="AAA+_ATPase"/>
</dbReference>
<keyword evidence="1" id="KW-0677">Repeat</keyword>
<dbReference type="PROSITE" id="PS00211">
    <property type="entry name" value="ABC_TRANSPORTER_1"/>
    <property type="match status" value="1"/>
</dbReference>
<dbReference type="InterPro" id="IPR032781">
    <property type="entry name" value="ABC_tran_Xtn"/>
</dbReference>
<gene>
    <name evidence="6" type="ORF">SAMN02194393_03137</name>
</gene>
<accession>A0A1T5LNG9</accession>
<dbReference type="GO" id="GO:0016887">
    <property type="term" value="F:ATP hydrolysis activity"/>
    <property type="evidence" value="ECO:0007669"/>
    <property type="project" value="InterPro"/>
</dbReference>
<protein>
    <submittedName>
        <fullName evidence="6">ABC transporter</fullName>
    </submittedName>
</protein>
<organism evidence="6 7">
    <name type="scientific">Maledivibacter halophilus</name>
    <dbReference type="NCBI Taxonomy" id="36842"/>
    <lineage>
        <taxon>Bacteria</taxon>
        <taxon>Bacillati</taxon>
        <taxon>Bacillota</taxon>
        <taxon>Clostridia</taxon>
        <taxon>Peptostreptococcales</taxon>
        <taxon>Caminicellaceae</taxon>
        <taxon>Maledivibacter</taxon>
    </lineage>
</organism>
<keyword evidence="3" id="KW-0067">ATP-binding</keyword>
<evidence type="ECO:0000256" key="4">
    <source>
        <dbReference type="SAM" id="Coils"/>
    </source>
</evidence>
<dbReference type="AlphaFoldDB" id="A0A1T5LNG9"/>
<feature type="coiled-coil region" evidence="4">
    <location>
        <begin position="210"/>
        <end position="237"/>
    </location>
</feature>
<dbReference type="STRING" id="36842.SAMN02194393_03137"/>
<dbReference type="SUPFAM" id="SSF52540">
    <property type="entry name" value="P-loop containing nucleoside triphosphate hydrolases"/>
    <property type="match status" value="2"/>
</dbReference>
<keyword evidence="2" id="KW-0547">Nucleotide-binding</keyword>
<keyword evidence="4" id="KW-0175">Coiled coil</keyword>
<dbReference type="Gene3D" id="3.40.50.300">
    <property type="entry name" value="P-loop containing nucleotide triphosphate hydrolases"/>
    <property type="match status" value="2"/>
</dbReference>
<dbReference type="EMBL" id="FUZT01000007">
    <property type="protein sequence ID" value="SKC77464.1"/>
    <property type="molecule type" value="Genomic_DNA"/>
</dbReference>
<dbReference type="CDD" id="cd03221">
    <property type="entry name" value="ABCF_EF-3"/>
    <property type="match status" value="2"/>
</dbReference>
<reference evidence="6 7" key="1">
    <citation type="submission" date="2017-02" db="EMBL/GenBank/DDBJ databases">
        <authorList>
            <person name="Peterson S.W."/>
        </authorList>
    </citation>
    <scope>NUCLEOTIDE SEQUENCE [LARGE SCALE GENOMIC DNA]</scope>
    <source>
        <strain evidence="6 7">M1</strain>
    </source>
</reference>
<dbReference type="PANTHER" id="PTHR19211:SF100">
    <property type="entry name" value="RIBOSOME PROTECTION PROTEIN VMLR"/>
    <property type="match status" value="1"/>
</dbReference>
<dbReference type="GO" id="GO:0005524">
    <property type="term" value="F:ATP binding"/>
    <property type="evidence" value="ECO:0007669"/>
    <property type="project" value="UniProtKB-KW"/>
</dbReference>
<dbReference type="InterPro" id="IPR027417">
    <property type="entry name" value="P-loop_NTPase"/>
</dbReference>
<feature type="domain" description="ABC transporter" evidence="5">
    <location>
        <begin position="3"/>
        <end position="221"/>
    </location>
</feature>
<dbReference type="Pfam" id="PF12848">
    <property type="entry name" value="ABC_tran_Xtn"/>
    <property type="match status" value="1"/>
</dbReference>